<dbReference type="Gene3D" id="3.40.50.11980">
    <property type="match status" value="1"/>
</dbReference>
<evidence type="ECO:0000313" key="3">
    <source>
        <dbReference type="WBParaSite" id="Pan_g14072.t1"/>
    </source>
</evidence>
<dbReference type="AlphaFoldDB" id="A0A7E4ZS14"/>
<dbReference type="Pfam" id="PF11977">
    <property type="entry name" value="RNase_Zc3h12a"/>
    <property type="match status" value="1"/>
</dbReference>
<proteinExistence type="predicted"/>
<dbReference type="Proteomes" id="UP000492821">
    <property type="component" value="Unassembled WGS sequence"/>
</dbReference>
<dbReference type="WBParaSite" id="Pan_g14072.t1">
    <property type="protein sequence ID" value="Pan_g14072.t1"/>
    <property type="gene ID" value="Pan_g14072"/>
</dbReference>
<organism evidence="2 3">
    <name type="scientific">Panagrellus redivivus</name>
    <name type="common">Microworm</name>
    <dbReference type="NCBI Taxonomy" id="6233"/>
    <lineage>
        <taxon>Eukaryota</taxon>
        <taxon>Metazoa</taxon>
        <taxon>Ecdysozoa</taxon>
        <taxon>Nematoda</taxon>
        <taxon>Chromadorea</taxon>
        <taxon>Rhabditida</taxon>
        <taxon>Tylenchina</taxon>
        <taxon>Panagrolaimomorpha</taxon>
        <taxon>Panagrolaimoidea</taxon>
        <taxon>Panagrolaimidae</taxon>
        <taxon>Panagrellus</taxon>
    </lineage>
</organism>
<keyword evidence="2" id="KW-1185">Reference proteome</keyword>
<dbReference type="InterPro" id="IPR021869">
    <property type="entry name" value="RNase_Zc3h12_NYN"/>
</dbReference>
<evidence type="ECO:0000259" key="1">
    <source>
        <dbReference type="Pfam" id="PF11977"/>
    </source>
</evidence>
<reference evidence="2" key="1">
    <citation type="journal article" date="2013" name="Genetics">
        <title>The draft genome and transcriptome of Panagrellus redivivus are shaped by the harsh demands of a free-living lifestyle.</title>
        <authorList>
            <person name="Srinivasan J."/>
            <person name="Dillman A.R."/>
            <person name="Macchietto M.G."/>
            <person name="Heikkinen L."/>
            <person name="Lakso M."/>
            <person name="Fracchia K.M."/>
            <person name="Antoshechkin I."/>
            <person name="Mortazavi A."/>
            <person name="Wong G."/>
            <person name="Sternberg P.W."/>
        </authorList>
    </citation>
    <scope>NUCLEOTIDE SEQUENCE [LARGE SCALE GENOMIC DNA]</scope>
    <source>
        <strain evidence="2">MT8872</strain>
    </source>
</reference>
<accession>A0A7E4ZS14</accession>
<feature type="domain" description="RNase NYN" evidence="1">
    <location>
        <begin position="43"/>
        <end position="153"/>
    </location>
</feature>
<protein>
    <submittedName>
        <fullName evidence="3">RNase NYN domain-containing protein</fullName>
    </submittedName>
</protein>
<name>A0A7E4ZS14_PANRE</name>
<sequence>MNESDEAVNVYSSRTRYFGSVEKPTYAKFVKSKHPVDVTGLEKRIIIIDGMDILDLTDDCIPGTYEKKRFDCMVILQLIYFFDYHGFKVTACFHEWYIDNSSNSDILHELIRLGFAYVSGRPGRRGDECEHLNAADSQGAVLLTNNSFDHHWNGHCINGDPKLMFCKIKVDNPNRPKHEWARYTFQKPIEHFYFLKDDKPKYKAPRYTRYVDSLYDYNETDRIKLRNLWKFVSAVSWYQMRGEYCNIFPEEVYGLPIEVSQFNKLELYAKSKTSFKPNKKSKNLALRYRNAMR</sequence>
<evidence type="ECO:0000313" key="2">
    <source>
        <dbReference type="Proteomes" id="UP000492821"/>
    </source>
</evidence>
<reference evidence="3" key="2">
    <citation type="submission" date="2020-10" db="UniProtKB">
        <authorList>
            <consortium name="WormBaseParasite"/>
        </authorList>
    </citation>
    <scope>IDENTIFICATION</scope>
</reference>